<feature type="non-terminal residue" evidence="2">
    <location>
        <position position="134"/>
    </location>
</feature>
<name>A0A7L4G0M2_9COLU</name>
<comment type="caution">
    <text evidence="2">The sequence shown here is derived from an EMBL/GenBank/DDBJ whole genome shotgun (WGS) entry which is preliminary data.</text>
</comment>
<accession>A0A7L4G0M2</accession>
<keyword evidence="3" id="KW-1185">Reference proteome</keyword>
<organism evidence="2 3">
    <name type="scientific">Pampusana beccarii</name>
    <name type="common">Western bronze ground-dove</name>
    <dbReference type="NCBI Taxonomy" id="2953425"/>
    <lineage>
        <taxon>Eukaryota</taxon>
        <taxon>Metazoa</taxon>
        <taxon>Chordata</taxon>
        <taxon>Craniata</taxon>
        <taxon>Vertebrata</taxon>
        <taxon>Euteleostomi</taxon>
        <taxon>Archelosauria</taxon>
        <taxon>Archosauria</taxon>
        <taxon>Dinosauria</taxon>
        <taxon>Saurischia</taxon>
        <taxon>Theropoda</taxon>
        <taxon>Coelurosauria</taxon>
        <taxon>Aves</taxon>
        <taxon>Neognathae</taxon>
        <taxon>Neoaves</taxon>
        <taxon>Columbimorphae</taxon>
        <taxon>Columbiformes</taxon>
        <taxon>Columbidae</taxon>
        <taxon>Pampusana</taxon>
    </lineage>
</organism>
<dbReference type="AlphaFoldDB" id="A0A7L4G0M2"/>
<gene>
    <name evidence="2" type="primary">Elp5</name>
    <name evidence="2" type="ORF">ALOBEC_R15932</name>
</gene>
<feature type="non-terminal residue" evidence="2">
    <location>
        <position position="1"/>
    </location>
</feature>
<evidence type="ECO:0000313" key="3">
    <source>
        <dbReference type="Proteomes" id="UP000541332"/>
    </source>
</evidence>
<proteinExistence type="predicted"/>
<dbReference type="OrthoDB" id="166907at2759"/>
<evidence type="ECO:0000313" key="2">
    <source>
        <dbReference type="EMBL" id="NXW92123.1"/>
    </source>
</evidence>
<dbReference type="Proteomes" id="UP000541332">
    <property type="component" value="Unassembled WGS sequence"/>
</dbReference>
<evidence type="ECO:0000256" key="1">
    <source>
        <dbReference type="SAM" id="MobiDB-lite"/>
    </source>
</evidence>
<dbReference type="EMBL" id="VWYH01008485">
    <property type="protein sequence ID" value="NXW92123.1"/>
    <property type="molecule type" value="Genomic_DNA"/>
</dbReference>
<feature type="region of interest" description="Disordered" evidence="1">
    <location>
        <begin position="63"/>
        <end position="110"/>
    </location>
</feature>
<protein>
    <submittedName>
        <fullName evidence="2">ELP5 protein</fullName>
    </submittedName>
</protein>
<sequence>DPLSPFLPAPPRVLALLHEDLHPPPLLRALGGIASTQLFLGGPPGAPRVARVVTRPPRMKDETFALLPDGSLGAPQERPPTRTPGSPGDLRGPPRTPGSPGDLGGPSPITFRLGVSAAEQAARAALTPPYRISP</sequence>
<reference evidence="2 3" key="1">
    <citation type="submission" date="2020-02" db="EMBL/GenBank/DDBJ databases">
        <title>Bird 10,000 Genomes (B10K) Project - Family phase.</title>
        <authorList>
            <person name="Zhang G."/>
        </authorList>
    </citation>
    <scope>NUCLEOTIDE SEQUENCE [LARGE SCALE GENOMIC DNA]</scope>
    <source>
        <strain evidence="2">B10K-DU-006-06</strain>
    </source>
</reference>